<dbReference type="Gene3D" id="3.40.50.150">
    <property type="entry name" value="Vaccinia Virus protein VP39"/>
    <property type="match status" value="1"/>
</dbReference>
<evidence type="ECO:0000256" key="4">
    <source>
        <dbReference type="ARBA" id="ARBA00022884"/>
    </source>
</evidence>
<comment type="caution">
    <text evidence="6">The sequence shown here is derived from an EMBL/GenBank/DDBJ whole genome shotgun (WGS) entry which is preliminary data.</text>
</comment>
<gene>
    <name evidence="6" type="ORF">UT64_C0021G0002</name>
</gene>
<evidence type="ECO:0000256" key="1">
    <source>
        <dbReference type="ARBA" id="ARBA00022603"/>
    </source>
</evidence>
<keyword evidence="4 5" id="KW-0694">RNA-binding</keyword>
<feature type="binding site" evidence="5">
    <location>
        <position position="28"/>
    </location>
    <ligand>
        <name>S-adenosyl-L-methionine</name>
        <dbReference type="ChEBI" id="CHEBI:59789"/>
    </ligand>
</feature>
<feature type="binding site" evidence="5">
    <location>
        <position position="55"/>
    </location>
    <ligand>
        <name>S-adenosyl-L-methionine</name>
        <dbReference type="ChEBI" id="CHEBI:59789"/>
    </ligand>
</feature>
<dbReference type="InterPro" id="IPR029063">
    <property type="entry name" value="SAM-dependent_MTases_sf"/>
</dbReference>
<reference evidence="6 7" key="1">
    <citation type="journal article" date="2015" name="Nature">
        <title>rRNA introns, odd ribosomes, and small enigmatic genomes across a large radiation of phyla.</title>
        <authorList>
            <person name="Brown C.T."/>
            <person name="Hug L.A."/>
            <person name="Thomas B.C."/>
            <person name="Sharon I."/>
            <person name="Castelle C.J."/>
            <person name="Singh A."/>
            <person name="Wilkins M.J."/>
            <person name="Williams K.H."/>
            <person name="Banfield J.F."/>
        </authorList>
    </citation>
    <scope>NUCLEOTIDE SEQUENCE [LARGE SCALE GENOMIC DNA]</scope>
</reference>
<proteinExistence type="inferred from homology"/>
<evidence type="ECO:0000313" key="7">
    <source>
        <dbReference type="Proteomes" id="UP000034137"/>
    </source>
</evidence>
<dbReference type="CDD" id="cd02440">
    <property type="entry name" value="AdoMet_MTases"/>
    <property type="match status" value="1"/>
</dbReference>
<dbReference type="PROSITE" id="PS51689">
    <property type="entry name" value="SAM_RNA_A_N6_MT"/>
    <property type="match status" value="1"/>
</dbReference>
<dbReference type="Pfam" id="PF00398">
    <property type="entry name" value="RrnaAD"/>
    <property type="match status" value="1"/>
</dbReference>
<dbReference type="Proteomes" id="UP000034137">
    <property type="component" value="Unassembled WGS sequence"/>
</dbReference>
<dbReference type="SUPFAM" id="SSF53335">
    <property type="entry name" value="S-adenosyl-L-methionine-dependent methyltransferases"/>
    <property type="match status" value="1"/>
</dbReference>
<dbReference type="EMBL" id="LBXO01000021">
    <property type="protein sequence ID" value="KKR32831.1"/>
    <property type="molecule type" value="Genomic_DNA"/>
</dbReference>
<protein>
    <submittedName>
        <fullName evidence="6">Ribosomal RNA small subunit methyltransferase A</fullName>
    </submittedName>
</protein>
<feature type="binding site" evidence="5">
    <location>
        <position position="30"/>
    </location>
    <ligand>
        <name>S-adenosyl-L-methionine</name>
        <dbReference type="ChEBI" id="CHEBI:59789"/>
    </ligand>
</feature>
<dbReference type="PANTHER" id="PTHR11727">
    <property type="entry name" value="DIMETHYLADENOSINE TRANSFERASE"/>
    <property type="match status" value="1"/>
</dbReference>
<organism evidence="6 7">
    <name type="scientific">Candidatus Falkowbacteria bacterium GW2011_GWF2_39_8</name>
    <dbReference type="NCBI Taxonomy" id="1618642"/>
    <lineage>
        <taxon>Bacteria</taxon>
        <taxon>Candidatus Falkowiibacteriota</taxon>
    </lineage>
</organism>
<dbReference type="AlphaFoldDB" id="A0A0G0Q655"/>
<evidence type="ECO:0000256" key="5">
    <source>
        <dbReference type="PROSITE-ProRule" id="PRU01026"/>
    </source>
</evidence>
<keyword evidence="2 5" id="KW-0808">Transferase</keyword>
<dbReference type="InterPro" id="IPR001737">
    <property type="entry name" value="KsgA/Erm"/>
</dbReference>
<name>A0A0G0Q655_9BACT</name>
<feature type="binding site" evidence="5">
    <location>
        <position position="102"/>
    </location>
    <ligand>
        <name>S-adenosyl-L-methionine</name>
        <dbReference type="ChEBI" id="CHEBI:59789"/>
    </ligand>
</feature>
<accession>A0A0G0Q655</accession>
<evidence type="ECO:0000256" key="3">
    <source>
        <dbReference type="ARBA" id="ARBA00022691"/>
    </source>
</evidence>
<feature type="binding site" evidence="5">
    <location>
        <position position="78"/>
    </location>
    <ligand>
        <name>S-adenosyl-L-methionine</name>
        <dbReference type="ChEBI" id="CHEBI:59789"/>
    </ligand>
</feature>
<dbReference type="GO" id="GO:0000179">
    <property type="term" value="F:rRNA (adenine-N6,N6-)-dimethyltransferase activity"/>
    <property type="evidence" value="ECO:0007669"/>
    <property type="project" value="UniProtKB-UniRule"/>
</dbReference>
<sequence length="144" mass="16515">MEYKSKRLRLEAEELEKLPIKKKAYGQHFLRNQAVVDRMIHTVNISSETSVAEIGCGDGFLTSAILHQTKCKNLFVYEIDSEWIDYVEKKIRDSRLKINNDDILQVDLEKDLASHKPIVLLANFCGRQLGTHAAGSETARFFFN</sequence>
<evidence type="ECO:0000313" key="6">
    <source>
        <dbReference type="EMBL" id="KKR32831.1"/>
    </source>
</evidence>
<dbReference type="PANTHER" id="PTHR11727:SF7">
    <property type="entry name" value="DIMETHYLADENOSINE TRANSFERASE-RELATED"/>
    <property type="match status" value="1"/>
</dbReference>
<keyword evidence="3 5" id="KW-0949">S-adenosyl-L-methionine</keyword>
<comment type="similarity">
    <text evidence="5">Belongs to the class I-like SAM-binding methyltransferase superfamily. rRNA adenine N(6)-methyltransferase family.</text>
</comment>
<dbReference type="GO" id="GO:0003723">
    <property type="term" value="F:RNA binding"/>
    <property type="evidence" value="ECO:0007669"/>
    <property type="project" value="UniProtKB-UniRule"/>
</dbReference>
<keyword evidence="1 5" id="KW-0489">Methyltransferase</keyword>
<evidence type="ECO:0000256" key="2">
    <source>
        <dbReference type="ARBA" id="ARBA00022679"/>
    </source>
</evidence>
<feature type="binding site" evidence="5">
    <location>
        <position position="123"/>
    </location>
    <ligand>
        <name>S-adenosyl-L-methionine</name>
        <dbReference type="ChEBI" id="CHEBI:59789"/>
    </ligand>
</feature>